<dbReference type="RefSeq" id="WP_201918596.1">
    <property type="nucleotide sequence ID" value="NZ_JAERQG010000001.1"/>
</dbReference>
<keyword evidence="2" id="KW-1185">Reference proteome</keyword>
<dbReference type="PROSITE" id="PS51257">
    <property type="entry name" value="PROKAR_LIPOPROTEIN"/>
    <property type="match status" value="1"/>
</dbReference>
<dbReference type="Proteomes" id="UP000642920">
    <property type="component" value="Unassembled WGS sequence"/>
</dbReference>
<comment type="caution">
    <text evidence="1">The sequence shown here is derived from an EMBL/GenBank/DDBJ whole genome shotgun (WGS) entry which is preliminary data.</text>
</comment>
<reference evidence="1" key="1">
    <citation type="submission" date="2021-01" db="EMBL/GenBank/DDBJ databases">
        <title>Marivirga sp. nov., isolated from intertidal surface sediments.</title>
        <authorList>
            <person name="Zhang M."/>
        </authorList>
    </citation>
    <scope>NUCLEOTIDE SEQUENCE</scope>
    <source>
        <strain evidence="1">SM1354</strain>
    </source>
</reference>
<dbReference type="EMBL" id="JAERQG010000001">
    <property type="protein sequence ID" value="MBL0764742.1"/>
    <property type="molecule type" value="Genomic_DNA"/>
</dbReference>
<gene>
    <name evidence="1" type="ORF">JKP34_05735</name>
</gene>
<proteinExistence type="predicted"/>
<name>A0A937AL75_9BACT</name>
<evidence type="ECO:0008006" key="3">
    <source>
        <dbReference type="Google" id="ProtNLM"/>
    </source>
</evidence>
<sequence>MMSKSTEYLFTLILLILSACSSSQSNYEKLNQREKLLVGNWMRVIDNGQVQGWYLEFHEDRSGIFGPVMQADGKDVILPYMSLLMKSWKLVNDTLVIESKIDPNYVVHGSDGKEIKQNDKPSYVTYLVSELSDTIMVLEDLTTGVSLKKKQFSKTEKLTN</sequence>
<accession>A0A937AL75</accession>
<organism evidence="1 2">
    <name type="scientific">Marivirga atlantica</name>
    <dbReference type="NCBI Taxonomy" id="1548457"/>
    <lineage>
        <taxon>Bacteria</taxon>
        <taxon>Pseudomonadati</taxon>
        <taxon>Bacteroidota</taxon>
        <taxon>Cytophagia</taxon>
        <taxon>Cytophagales</taxon>
        <taxon>Marivirgaceae</taxon>
        <taxon>Marivirga</taxon>
    </lineage>
</organism>
<evidence type="ECO:0000313" key="2">
    <source>
        <dbReference type="Proteomes" id="UP000642920"/>
    </source>
</evidence>
<evidence type="ECO:0000313" key="1">
    <source>
        <dbReference type="EMBL" id="MBL0764742.1"/>
    </source>
</evidence>
<dbReference type="AlphaFoldDB" id="A0A937AL75"/>
<protein>
    <recommendedName>
        <fullName evidence="3">Lipoprotein</fullName>
    </recommendedName>
</protein>